<dbReference type="EMBL" id="MPJW01000142">
    <property type="protein sequence ID" value="OLU39077.1"/>
    <property type="molecule type" value="Genomic_DNA"/>
</dbReference>
<sequence length="284" mass="31615">MAIIKLASEKACQQASADTMTPSDVRVLLSCKKGNESEVVTGKEAGLTLRDYIKNRGWKVLGTNARKYDKFPISIRILSNNNPNMIQVNPDTEKDTFWYILKAATDSVIGFGMAEEISVDQLTSAIQNGTLGDYLRPVQVSQGDYFEVPAGTVYAMDPEIEVLEIQKDGKDITWSANDVISAITLRPTDNRHPRSEWLEDGQARSIHLFKNSVFDVDLVELNGRVDIDADDQSFYVLVFIEGSAVLERKDEILHASRDNCFFVEAGTEPSHITGNCRYITVGLN</sequence>
<organism evidence="4 5">
    <name type="scientific">Ileibacterium valens</name>
    <dbReference type="NCBI Taxonomy" id="1862668"/>
    <lineage>
        <taxon>Bacteria</taxon>
        <taxon>Bacillati</taxon>
        <taxon>Bacillota</taxon>
        <taxon>Erysipelotrichia</taxon>
        <taxon>Erysipelotrichales</taxon>
        <taxon>Erysipelotrichaceae</taxon>
        <taxon>Ileibacterium</taxon>
    </lineage>
</organism>
<dbReference type="OrthoDB" id="9808275at2"/>
<accession>A0A1U7NFJ5</accession>
<comment type="caution">
    <text evidence="4">The sequence shown here is derived from an EMBL/GenBank/DDBJ whole genome shotgun (WGS) entry which is preliminary data.</text>
</comment>
<dbReference type="GeneID" id="82202991"/>
<evidence type="ECO:0000256" key="1">
    <source>
        <dbReference type="ARBA" id="ARBA00029741"/>
    </source>
</evidence>
<evidence type="ECO:0000259" key="3">
    <source>
        <dbReference type="Pfam" id="PF21621"/>
    </source>
</evidence>
<dbReference type="Proteomes" id="UP000186341">
    <property type="component" value="Unassembled WGS sequence"/>
</dbReference>
<feature type="domain" description="Mannose-6-phosphate isomerase cupin" evidence="3">
    <location>
        <begin position="211"/>
        <end position="281"/>
    </location>
</feature>
<dbReference type="RefSeq" id="WP_075819760.1">
    <property type="nucleotide sequence ID" value="NZ_CAPNHH010000018.1"/>
</dbReference>
<protein>
    <recommendedName>
        <fullName evidence="1">Phosphohexomutase</fullName>
    </recommendedName>
    <alternativeName>
        <fullName evidence="2">Phosphomannose isomerase</fullName>
    </alternativeName>
</protein>
<dbReference type="Gene3D" id="2.60.120.10">
    <property type="entry name" value="Jelly Rolls"/>
    <property type="match status" value="2"/>
</dbReference>
<gene>
    <name evidence="4" type="ORF">BO222_07295</name>
</gene>
<dbReference type="InterPro" id="IPR049071">
    <property type="entry name" value="MPI_cupin_dom"/>
</dbReference>
<reference evidence="4 5" key="1">
    <citation type="submission" date="2016-11" db="EMBL/GenBank/DDBJ databases">
        <title>Description of two novel members of the family Erysipelotrichaceae: Ileibacterium lipovorans gen. nov., sp. nov. and Dubosiella newyorkensis, gen. nov., sp. nov.</title>
        <authorList>
            <person name="Cox L.M."/>
            <person name="Sohn J."/>
            <person name="Tyrrell K.L."/>
            <person name="Citron D.M."/>
            <person name="Lawson P.A."/>
            <person name="Patel N.B."/>
            <person name="Iizumi T."/>
            <person name="Perez-Perez G.I."/>
            <person name="Goldstein E.J."/>
            <person name="Blaser M.J."/>
        </authorList>
    </citation>
    <scope>NUCLEOTIDE SEQUENCE [LARGE SCALE GENOMIC DNA]</scope>
    <source>
        <strain evidence="4 5">NYU-BL-A3</strain>
    </source>
</reference>
<proteinExistence type="predicted"/>
<name>A0A1U7NFJ5_9FIRM</name>
<dbReference type="SUPFAM" id="SSF51182">
    <property type="entry name" value="RmlC-like cupins"/>
    <property type="match status" value="1"/>
</dbReference>
<dbReference type="AlphaFoldDB" id="A0A1U7NFJ5"/>
<keyword evidence="5" id="KW-1185">Reference proteome</keyword>
<dbReference type="InterPro" id="IPR011051">
    <property type="entry name" value="RmlC_Cupin_sf"/>
</dbReference>
<evidence type="ECO:0000313" key="4">
    <source>
        <dbReference type="EMBL" id="OLU39077.1"/>
    </source>
</evidence>
<evidence type="ECO:0000313" key="5">
    <source>
        <dbReference type="Proteomes" id="UP000186341"/>
    </source>
</evidence>
<evidence type="ECO:0000256" key="2">
    <source>
        <dbReference type="ARBA" id="ARBA00030762"/>
    </source>
</evidence>
<dbReference type="InterPro" id="IPR014710">
    <property type="entry name" value="RmlC-like_jellyroll"/>
</dbReference>
<dbReference type="Pfam" id="PF21621">
    <property type="entry name" value="MPI_cupin_dom"/>
    <property type="match status" value="1"/>
</dbReference>